<feature type="region of interest" description="Adenylyl transferase" evidence="7">
    <location>
        <begin position="522"/>
        <end position="1021"/>
    </location>
</feature>
<reference evidence="10 11" key="1">
    <citation type="submission" date="2019-12" db="EMBL/GenBank/DDBJ databases">
        <authorList>
            <person name="Shi Y."/>
        </authorList>
    </citation>
    <scope>NUCLEOTIDE SEQUENCE [LARGE SCALE GENOMIC DNA]</scope>
    <source>
        <strain evidence="10 11">JCM 17929</strain>
    </source>
</reference>
<protein>
    <recommendedName>
        <fullName evidence="7">Bifunctional glutamine synthetase adenylyltransferase/adenylyl-removing enzyme</fullName>
    </recommendedName>
    <alternativeName>
        <fullName evidence="7">ATP:glutamine synthetase adenylyltransferase</fullName>
    </alternativeName>
    <alternativeName>
        <fullName evidence="7">ATase</fullName>
    </alternativeName>
    <domain>
        <recommendedName>
            <fullName evidence="7">Glutamine synthetase adenylyl-L-tyrosine phosphorylase</fullName>
            <ecNumber evidence="7">2.7.7.89</ecNumber>
        </recommendedName>
        <alternativeName>
            <fullName evidence="7">Adenylyl removase</fullName>
            <shortName evidence="7">AR</shortName>
            <shortName evidence="7">AT-N</shortName>
        </alternativeName>
    </domain>
    <domain>
        <recommendedName>
            <fullName evidence="7">Glutamine synthetase adenylyl transferase</fullName>
            <ecNumber evidence="7">2.7.7.42</ecNumber>
        </recommendedName>
        <alternativeName>
            <fullName evidence="7">Adenylyl transferase</fullName>
            <shortName evidence="7">AT</shortName>
            <shortName evidence="7">AT-C</shortName>
        </alternativeName>
    </domain>
</protein>
<dbReference type="GO" id="GO:0005524">
    <property type="term" value="F:ATP binding"/>
    <property type="evidence" value="ECO:0007669"/>
    <property type="project" value="UniProtKB-UniRule"/>
</dbReference>
<dbReference type="EMBL" id="WOGU01000011">
    <property type="protein sequence ID" value="MUN64138.1"/>
    <property type="molecule type" value="Genomic_DNA"/>
</dbReference>
<evidence type="ECO:0000259" key="8">
    <source>
        <dbReference type="Pfam" id="PF03710"/>
    </source>
</evidence>
<dbReference type="PANTHER" id="PTHR30621">
    <property type="entry name" value="GLUTAMINE SYNTHETASE ADENYLYLTRANSFERASE"/>
    <property type="match status" value="1"/>
</dbReference>
<comment type="function">
    <text evidence="7">Involved in the regulation of glutamine synthetase GlnA, a key enzyme in the process to assimilate ammonia. When cellular nitrogen levels are high, the C-terminal adenylyl transferase (AT) inactivates GlnA by covalent transfer of an adenylyl group from ATP to specific tyrosine residue of GlnA, thus reducing its activity. Conversely, when nitrogen levels are low, the N-terminal adenylyl removase (AR) activates GlnA by removing the adenylyl group by phosphorolysis, increasing its activity. The regulatory region of GlnE binds the signal transduction protein PII (GlnB) which indicates the nitrogen status of the cell.</text>
</comment>
<sequence>MTHPPQSASATDPVASGRLIKLGFADTGNAQRWLGFRELGPVDQDRLLEGLALAASPDVALQLTVRLLEGSPQLAERINAGPEASETMFRLLGASEALGEFLLRRPEHLDLLAEPAAAEPEEISAEQFRTALLHAVGADPAARTPVAGDTGDEAYTALRVAYRRELTRIAIRDVGALYPADHMPAVGRQLADLAAAALEAALAVSRAEAARTWAPELVDRVRLAVIGMGKCGARELNYISDVDVVHVMAVDAGHEEDGPDGAEATSIATALATGTARAIMARAAEPPLWEVDANLRPEGKDGPLVRTLESHVRYYERWAESWEFQALLKARPIAGDPQLGQAYREAIEPYVWRSAAREGFVESVQAMRRRVTDNIPDAEAERQIKLGPGGLRDVEFTVQLLQLVHGRTDERVRTRATTDSLRALSEGGYIGRRDSEQFAAHYRWLRLLEHRIQLFRMRRTHLMPRAERELVTVARSLRGAADTARPSAESLLEEWRKVKRNVRGMHERIFYRPLLAALAHLPESDTSLSPESVRDRLAALGYRDPKAAVRHIEALTRGVSRRAEILRTLLPVLLSWFADGVDADAGLLGFRRLSESLGTTPWFLRLLRDSNAAAERLCQILSSSRYVTDLLENSPEATAWLGQDDDLCPVPFETLWTEIRSQMARHPDSGEAMRMIRLIRRREELRVALADTSGLLDVERVAEALSDIDRACILGALHAAEREVYDRSGRVAEVLVVAMGRQGGREIGYGSDADVMYVYGPVGEADPAAAREQAETLLQRMVQLLKAPCSPPIVAERVLEIDNDLRPEGKQGPMVRSVDSYAEYYARWAQTWEFQALTRALPVAGSDDLAEAFRRVIDPRRYPAEFTEAQLLEIRRMKARVENERLPRGADPSRHVKLGRGGLSDVEWLVQTLQLQHAHRVPGLRTTSTLRALRAAEEEGLVTAEDAAALAAAWRLATAVRNGNVLRTGRSSDALPSKRADLEAVARWCGYGHGGARLLEEDYLRTTRKARAVFERLFYGH</sequence>
<feature type="domain" description="PII-uridylyltransferase/Glutamine-synthetase adenylyltransferase" evidence="9">
    <location>
        <begin position="876"/>
        <end position="1018"/>
    </location>
</feature>
<evidence type="ECO:0000259" key="9">
    <source>
        <dbReference type="Pfam" id="PF08335"/>
    </source>
</evidence>
<dbReference type="GO" id="GO:0005829">
    <property type="term" value="C:cytosol"/>
    <property type="evidence" value="ECO:0007669"/>
    <property type="project" value="TreeGrafter"/>
</dbReference>
<keyword evidence="6 7" id="KW-0511">Multifunctional enzyme</keyword>
<evidence type="ECO:0000256" key="7">
    <source>
        <dbReference type="HAMAP-Rule" id="MF_00802"/>
    </source>
</evidence>
<dbReference type="Pfam" id="PF08335">
    <property type="entry name" value="GlnD_UR_UTase"/>
    <property type="match status" value="2"/>
</dbReference>
<evidence type="ECO:0000313" key="11">
    <source>
        <dbReference type="Proteomes" id="UP000436989"/>
    </source>
</evidence>
<keyword evidence="1 7" id="KW-0808">Transferase</keyword>
<keyword evidence="5 7" id="KW-0460">Magnesium</keyword>
<dbReference type="Gene3D" id="1.20.120.330">
    <property type="entry name" value="Nucleotidyltransferases domain 2"/>
    <property type="match status" value="2"/>
</dbReference>
<dbReference type="GO" id="GO:0008882">
    <property type="term" value="F:[glutamate-ammonia-ligase] adenylyltransferase activity"/>
    <property type="evidence" value="ECO:0007669"/>
    <property type="project" value="UniProtKB-UniRule"/>
</dbReference>
<dbReference type="InterPro" id="IPR023057">
    <property type="entry name" value="GlnE"/>
</dbReference>
<evidence type="ECO:0000256" key="1">
    <source>
        <dbReference type="ARBA" id="ARBA00022679"/>
    </source>
</evidence>
<comment type="cofactor">
    <cofactor evidence="7">
        <name>Mg(2+)</name>
        <dbReference type="ChEBI" id="CHEBI:18420"/>
    </cofactor>
</comment>
<dbReference type="PANTHER" id="PTHR30621:SF0">
    <property type="entry name" value="BIFUNCTIONAL GLUTAMINE SYNTHETASE ADENYLYLTRANSFERASE_ADENYLYL-REMOVING ENZYME"/>
    <property type="match status" value="1"/>
</dbReference>
<feature type="region of interest" description="Adenylyl removase" evidence="7">
    <location>
        <begin position="1"/>
        <end position="514"/>
    </location>
</feature>
<evidence type="ECO:0000313" key="10">
    <source>
        <dbReference type="EMBL" id="MUN64138.1"/>
    </source>
</evidence>
<dbReference type="CDD" id="cd05401">
    <property type="entry name" value="NT_GlnE_GlnD_like"/>
    <property type="match status" value="2"/>
</dbReference>
<gene>
    <name evidence="7" type="primary">glnE</name>
    <name evidence="10" type="ORF">GMA12_13480</name>
</gene>
<dbReference type="EC" id="2.7.7.89" evidence="7"/>
<comment type="similarity">
    <text evidence="7">Belongs to the GlnE family.</text>
</comment>
<comment type="caution">
    <text evidence="10">The sequence shown here is derived from an EMBL/GenBank/DDBJ whole genome shotgun (WGS) entry which is preliminary data.</text>
</comment>
<evidence type="ECO:0000256" key="6">
    <source>
        <dbReference type="ARBA" id="ARBA00023268"/>
    </source>
</evidence>
<keyword evidence="3 7" id="KW-0547">Nucleotide-binding</keyword>
<dbReference type="InterPro" id="IPR013546">
    <property type="entry name" value="PII_UdlTrfase/GS_AdlTrfase"/>
</dbReference>
<dbReference type="HAMAP" id="MF_00802">
    <property type="entry name" value="GlnE"/>
    <property type="match status" value="1"/>
</dbReference>
<feature type="domain" description="Glutamate-ammonia ligase adenylyltransferase repeated" evidence="8">
    <location>
        <begin position="615"/>
        <end position="855"/>
    </location>
</feature>
<dbReference type="SUPFAM" id="SSF81593">
    <property type="entry name" value="Nucleotidyltransferase substrate binding subunit/domain"/>
    <property type="match status" value="2"/>
</dbReference>
<evidence type="ECO:0000256" key="2">
    <source>
        <dbReference type="ARBA" id="ARBA00022695"/>
    </source>
</evidence>
<dbReference type="RefSeq" id="WP_156269998.1">
    <property type="nucleotide sequence ID" value="NZ_WOGU01000011.1"/>
</dbReference>
<dbReference type="SUPFAM" id="SSF81301">
    <property type="entry name" value="Nucleotidyltransferase"/>
    <property type="match status" value="2"/>
</dbReference>
<dbReference type="InterPro" id="IPR005190">
    <property type="entry name" value="GlnE_rpt_dom"/>
</dbReference>
<dbReference type="GO" id="GO:0047388">
    <property type="term" value="F:[glutamine synthetase]-adenylyl-L-tyrosine phosphorylase activity"/>
    <property type="evidence" value="ECO:0007669"/>
    <property type="project" value="UniProtKB-EC"/>
</dbReference>
<evidence type="ECO:0000256" key="4">
    <source>
        <dbReference type="ARBA" id="ARBA00022840"/>
    </source>
</evidence>
<organism evidence="10 11">
    <name type="scientific">Kocuria sediminis</name>
    <dbReference type="NCBI Taxonomy" id="1038857"/>
    <lineage>
        <taxon>Bacteria</taxon>
        <taxon>Bacillati</taxon>
        <taxon>Actinomycetota</taxon>
        <taxon>Actinomycetes</taxon>
        <taxon>Micrococcales</taxon>
        <taxon>Micrococcaceae</taxon>
        <taxon>Kocuria</taxon>
    </lineage>
</organism>
<dbReference type="GO" id="GO:0000820">
    <property type="term" value="P:regulation of glutamine family amino acid metabolic process"/>
    <property type="evidence" value="ECO:0007669"/>
    <property type="project" value="UniProtKB-UniRule"/>
</dbReference>
<dbReference type="Gene3D" id="3.30.460.10">
    <property type="entry name" value="Beta Polymerase, domain 2"/>
    <property type="match status" value="2"/>
</dbReference>
<dbReference type="AlphaFoldDB" id="A0A6N8GMN4"/>
<keyword evidence="11" id="KW-1185">Reference proteome</keyword>
<dbReference type="Proteomes" id="UP000436989">
    <property type="component" value="Unassembled WGS sequence"/>
</dbReference>
<evidence type="ECO:0000256" key="3">
    <source>
        <dbReference type="ARBA" id="ARBA00022741"/>
    </source>
</evidence>
<feature type="domain" description="Glutamate-ammonia ligase adenylyltransferase repeated" evidence="8">
    <location>
        <begin position="87"/>
        <end position="343"/>
    </location>
</feature>
<name>A0A6N8GMN4_9MICC</name>
<dbReference type="Pfam" id="PF03710">
    <property type="entry name" value="GlnE"/>
    <property type="match status" value="2"/>
</dbReference>
<dbReference type="NCBIfam" id="NF010707">
    <property type="entry name" value="PRK14109.1"/>
    <property type="match status" value="1"/>
</dbReference>
<evidence type="ECO:0000256" key="5">
    <source>
        <dbReference type="ARBA" id="ARBA00022842"/>
    </source>
</evidence>
<comment type="catalytic activity">
    <reaction evidence="7">
        <text>[glutamine synthetase]-L-tyrosine + ATP = [glutamine synthetase]-O(4)-(5'-adenylyl)-L-tyrosine + diphosphate</text>
        <dbReference type="Rhea" id="RHEA:18589"/>
        <dbReference type="Rhea" id="RHEA-COMP:10660"/>
        <dbReference type="Rhea" id="RHEA-COMP:10661"/>
        <dbReference type="ChEBI" id="CHEBI:30616"/>
        <dbReference type="ChEBI" id="CHEBI:33019"/>
        <dbReference type="ChEBI" id="CHEBI:46858"/>
        <dbReference type="ChEBI" id="CHEBI:83624"/>
        <dbReference type="EC" id="2.7.7.42"/>
    </reaction>
</comment>
<dbReference type="EC" id="2.7.7.42" evidence="7"/>
<accession>A0A6N8GMN4</accession>
<proteinExistence type="inferred from homology"/>
<dbReference type="GO" id="GO:0000287">
    <property type="term" value="F:magnesium ion binding"/>
    <property type="evidence" value="ECO:0007669"/>
    <property type="project" value="UniProtKB-UniRule"/>
</dbReference>
<keyword evidence="4 7" id="KW-0067">ATP-binding</keyword>
<feature type="domain" description="PII-uridylyltransferase/Glutamine-synthetase adenylyltransferase" evidence="9">
    <location>
        <begin position="366"/>
        <end position="510"/>
    </location>
</feature>
<comment type="catalytic activity">
    <reaction evidence="7">
        <text>[glutamine synthetase]-O(4)-(5'-adenylyl)-L-tyrosine + phosphate = [glutamine synthetase]-L-tyrosine + ADP</text>
        <dbReference type="Rhea" id="RHEA:43716"/>
        <dbReference type="Rhea" id="RHEA-COMP:10660"/>
        <dbReference type="Rhea" id="RHEA-COMP:10661"/>
        <dbReference type="ChEBI" id="CHEBI:43474"/>
        <dbReference type="ChEBI" id="CHEBI:46858"/>
        <dbReference type="ChEBI" id="CHEBI:83624"/>
        <dbReference type="ChEBI" id="CHEBI:456216"/>
        <dbReference type="EC" id="2.7.7.89"/>
    </reaction>
</comment>
<dbReference type="InterPro" id="IPR043519">
    <property type="entry name" value="NT_sf"/>
</dbReference>
<dbReference type="Gene3D" id="1.20.120.1510">
    <property type="match status" value="1"/>
</dbReference>
<keyword evidence="2 7" id="KW-0548">Nucleotidyltransferase</keyword>